<dbReference type="InterPro" id="IPR035940">
    <property type="entry name" value="CAP_sf"/>
</dbReference>
<reference evidence="1 2" key="1">
    <citation type="submission" date="2014-10" db="EMBL/GenBank/DDBJ databases">
        <title>Draft genome of the hookworm Ancylostoma caninum.</title>
        <authorList>
            <person name="Mitreva M."/>
        </authorList>
    </citation>
    <scope>NUCLEOTIDE SEQUENCE [LARGE SCALE GENOMIC DNA]</scope>
    <source>
        <strain evidence="1 2">Baltimore</strain>
    </source>
</reference>
<dbReference type="Gene3D" id="3.40.33.10">
    <property type="entry name" value="CAP"/>
    <property type="match status" value="1"/>
</dbReference>
<evidence type="ECO:0008006" key="3">
    <source>
        <dbReference type="Google" id="ProtNLM"/>
    </source>
</evidence>
<dbReference type="SUPFAM" id="SSF55797">
    <property type="entry name" value="PR-1-like"/>
    <property type="match status" value="1"/>
</dbReference>
<comment type="caution">
    <text evidence="1">The sequence shown here is derived from an EMBL/GenBank/DDBJ whole genome shotgun (WGS) entry which is preliminary data.</text>
</comment>
<name>A0A368GS21_ANCCA</name>
<dbReference type="EMBL" id="JOJR01000066">
    <property type="protein sequence ID" value="RCN47163.1"/>
    <property type="molecule type" value="Genomic_DNA"/>
</dbReference>
<evidence type="ECO:0000313" key="2">
    <source>
        <dbReference type="Proteomes" id="UP000252519"/>
    </source>
</evidence>
<proteinExistence type="predicted"/>
<keyword evidence="2" id="KW-1185">Reference proteome</keyword>
<evidence type="ECO:0000313" key="1">
    <source>
        <dbReference type="EMBL" id="RCN47163.1"/>
    </source>
</evidence>
<dbReference type="Proteomes" id="UP000252519">
    <property type="component" value="Unassembled WGS sequence"/>
</dbReference>
<sequence>MKIACHFREGKGKAIKSWAEQSKLVDLGKTVTFSGDVENTAPDFARMVDETATKVTCSVTTDECLKQGYRVAVCQYNNPITSDDTVYTTGKTCSGCNALGLKCDNDLGGGLCVNP</sequence>
<accession>A0A368GS21</accession>
<organism evidence="1 2">
    <name type="scientific">Ancylostoma caninum</name>
    <name type="common">Dog hookworm</name>
    <dbReference type="NCBI Taxonomy" id="29170"/>
    <lineage>
        <taxon>Eukaryota</taxon>
        <taxon>Metazoa</taxon>
        <taxon>Ecdysozoa</taxon>
        <taxon>Nematoda</taxon>
        <taxon>Chromadorea</taxon>
        <taxon>Rhabditida</taxon>
        <taxon>Rhabditina</taxon>
        <taxon>Rhabditomorpha</taxon>
        <taxon>Strongyloidea</taxon>
        <taxon>Ancylostomatidae</taxon>
        <taxon>Ancylostomatinae</taxon>
        <taxon>Ancylostoma</taxon>
    </lineage>
</organism>
<gene>
    <name evidence="1" type="ORF">ANCCAN_06740</name>
</gene>
<dbReference type="OrthoDB" id="414826at2759"/>
<protein>
    <recommendedName>
        <fullName evidence="3">SCP domain-containing protein</fullName>
    </recommendedName>
</protein>
<dbReference type="AlphaFoldDB" id="A0A368GS21"/>